<dbReference type="RefSeq" id="WP_081153893.1">
    <property type="nucleotide sequence ID" value="NZ_LVYD01000070.1"/>
</dbReference>
<proteinExistence type="predicted"/>
<dbReference type="SUPFAM" id="SSF55874">
    <property type="entry name" value="ATPase domain of HSP90 chaperone/DNA topoisomerase II/histidine kinase"/>
    <property type="match status" value="1"/>
</dbReference>
<evidence type="ECO:0000313" key="5">
    <source>
        <dbReference type="Proteomes" id="UP000192796"/>
    </source>
</evidence>
<evidence type="ECO:0000259" key="2">
    <source>
        <dbReference type="Pfam" id="PF06580"/>
    </source>
</evidence>
<evidence type="ECO:0000256" key="1">
    <source>
        <dbReference type="SAM" id="Phobius"/>
    </source>
</evidence>
<dbReference type="EMBL" id="LVYD01000070">
    <property type="protein sequence ID" value="OQP59955.1"/>
    <property type="molecule type" value="Genomic_DNA"/>
</dbReference>
<feature type="domain" description="Two component regulator three Y" evidence="3">
    <location>
        <begin position="646"/>
        <end position="692"/>
    </location>
</feature>
<dbReference type="Gene3D" id="2.60.40.10">
    <property type="entry name" value="Immunoglobulins"/>
    <property type="match status" value="1"/>
</dbReference>
<evidence type="ECO:0000259" key="3">
    <source>
        <dbReference type="Pfam" id="PF07495"/>
    </source>
</evidence>
<dbReference type="InterPro" id="IPR036890">
    <property type="entry name" value="HATPase_C_sf"/>
</dbReference>
<dbReference type="OrthoDB" id="9809670at2"/>
<evidence type="ECO:0008006" key="6">
    <source>
        <dbReference type="Google" id="ProtNLM"/>
    </source>
</evidence>
<organism evidence="4 5">
    <name type="scientific">Niastella vici</name>
    <dbReference type="NCBI Taxonomy" id="1703345"/>
    <lineage>
        <taxon>Bacteria</taxon>
        <taxon>Pseudomonadati</taxon>
        <taxon>Bacteroidota</taxon>
        <taxon>Chitinophagia</taxon>
        <taxon>Chitinophagales</taxon>
        <taxon>Chitinophagaceae</taxon>
        <taxon>Niastella</taxon>
    </lineage>
</organism>
<dbReference type="Proteomes" id="UP000192796">
    <property type="component" value="Unassembled WGS sequence"/>
</dbReference>
<name>A0A1V9FNM5_9BACT</name>
<dbReference type="Pfam" id="PF07495">
    <property type="entry name" value="Y_Y_Y"/>
    <property type="match status" value="1"/>
</dbReference>
<dbReference type="InterPro" id="IPR013783">
    <property type="entry name" value="Ig-like_fold"/>
</dbReference>
<sequence>MRLFLYTVLVCLPGWLLGQEYGYTHYDGKDGLPSATVYCIAQDRDGFMWFGTETGLSRFDGTHFRNFTTEDGLPDNEIIQLFADSKGRVWFTPWRKTVCYYYKGVIHTSENDSLLKKLRISDNIYRFTEDNEGNILMQERSILHIVQSNGKVSSIFTIGNKPLGYISTIARRNAGGFWVAVDNNVYIFQENRFALWKTLDYTLYHFGNMAIRGETLAWRRNFDTISLLSMPDKKVQQFRFKYGKESYFLAVLDDRYLGVNFRFGAFVYDRENLDSVRQYLPDLVVSNMMKDSEGSLWFTTFGKGVYRLNAAGVLNVPNPVNRPDDFLPEKMASKDWNISKFSWDVFRQFAPGGTLAGRPAFVWYCSTPRLNIIEWSDSLVIIGTGGSLFKVKPPFARNSNIIKVVYNLSIKEMRRHKNMLLVATDKNVLEIEPKTLNIVDTIWPQRATCLFSNNDTIYIGTLAGLYRITPDKQVQYLGEKIKALQGRIAAVREDANHIVWVATSGLGLIGLRNDGLVHQITRQNGLASNFTRTLFYDNGKLWVGTDKGLCKVSVLQPGYHIDKYSMSDGLASDIINSVYEAGKKVFVGTPEGITFFEEDKIGSQSQCVMRFVDIAVAGTTYYPTDAPFSIPHNKNSIQFNYVGISFKSGGDIRYRYRLLGLDSNWKETRETFLSYPALPSGDYELQLQAINKFDVRSQLLTARFTIDQLLYERTWFRILLGVLFLAVTGVVVLLIIRRIRKREQEKTAMSKRISELEQLSRKAQMNPHFIFNSLNSIQQYVMDTDVAGANKFISGFSRLIRQTLDFSSKPEISLEEELDYLSNYLEIERTRLENTFSWSVIIEEGVEPSDHYLPPMILQPFVENSVRHGLRFRRDKNGLVTIIVKRENNHLVCIVEDNGVGRKAAMQYKSVSPINYQSKGLSLTADRITMFNQEHEQKITMRIDDLENDEQAPLGTRVTISFPVF</sequence>
<accession>A0A1V9FNM5</accession>
<reference evidence="4 5" key="1">
    <citation type="submission" date="2016-03" db="EMBL/GenBank/DDBJ databases">
        <title>Niastella vici sp. nov., isolated from farmland soil.</title>
        <authorList>
            <person name="Chen L."/>
            <person name="Wang D."/>
            <person name="Yang S."/>
            <person name="Wang G."/>
        </authorList>
    </citation>
    <scope>NUCLEOTIDE SEQUENCE [LARGE SCALE GENOMIC DNA]</scope>
    <source>
        <strain evidence="4 5">DJ57</strain>
    </source>
</reference>
<dbReference type="PANTHER" id="PTHR34220:SF7">
    <property type="entry name" value="SENSOR HISTIDINE KINASE YPDA"/>
    <property type="match status" value="1"/>
</dbReference>
<feature type="domain" description="Signal transduction histidine kinase internal region" evidence="2">
    <location>
        <begin position="762"/>
        <end position="835"/>
    </location>
</feature>
<dbReference type="GO" id="GO:0000155">
    <property type="term" value="F:phosphorelay sensor kinase activity"/>
    <property type="evidence" value="ECO:0007669"/>
    <property type="project" value="InterPro"/>
</dbReference>
<protein>
    <recommendedName>
        <fullName evidence="6">Signal transduction histidine kinase internal region domain-containing protein</fullName>
    </recommendedName>
</protein>
<keyword evidence="5" id="KW-1185">Reference proteome</keyword>
<feature type="transmembrane region" description="Helical" evidence="1">
    <location>
        <begin position="715"/>
        <end position="736"/>
    </location>
</feature>
<dbReference type="InterPro" id="IPR015943">
    <property type="entry name" value="WD40/YVTN_repeat-like_dom_sf"/>
</dbReference>
<gene>
    <name evidence="4" type="ORF">A3860_35525</name>
</gene>
<dbReference type="GO" id="GO:0016020">
    <property type="term" value="C:membrane"/>
    <property type="evidence" value="ECO:0007669"/>
    <property type="project" value="InterPro"/>
</dbReference>
<comment type="caution">
    <text evidence="4">The sequence shown here is derived from an EMBL/GenBank/DDBJ whole genome shotgun (WGS) entry which is preliminary data.</text>
</comment>
<dbReference type="SUPFAM" id="SSF63829">
    <property type="entry name" value="Calcium-dependent phosphotriesterase"/>
    <property type="match status" value="1"/>
</dbReference>
<dbReference type="InterPro" id="IPR011110">
    <property type="entry name" value="Reg_prop"/>
</dbReference>
<dbReference type="Pfam" id="PF06580">
    <property type="entry name" value="His_kinase"/>
    <property type="match status" value="1"/>
</dbReference>
<dbReference type="InterPro" id="IPR010559">
    <property type="entry name" value="Sig_transdc_His_kin_internal"/>
</dbReference>
<dbReference type="AlphaFoldDB" id="A0A1V9FNM5"/>
<dbReference type="PANTHER" id="PTHR34220">
    <property type="entry name" value="SENSOR HISTIDINE KINASE YPDA"/>
    <property type="match status" value="1"/>
</dbReference>
<dbReference type="InterPro" id="IPR011123">
    <property type="entry name" value="Y_Y_Y"/>
</dbReference>
<dbReference type="Gene3D" id="3.30.565.10">
    <property type="entry name" value="Histidine kinase-like ATPase, C-terminal domain"/>
    <property type="match status" value="1"/>
</dbReference>
<keyword evidence="1" id="KW-1133">Transmembrane helix</keyword>
<dbReference type="Gene3D" id="2.130.10.10">
    <property type="entry name" value="YVTN repeat-like/Quinoprotein amine dehydrogenase"/>
    <property type="match status" value="3"/>
</dbReference>
<keyword evidence="1" id="KW-0472">Membrane</keyword>
<dbReference type="InterPro" id="IPR050640">
    <property type="entry name" value="Bact_2-comp_sensor_kinase"/>
</dbReference>
<dbReference type="STRING" id="1703345.A3860_35525"/>
<evidence type="ECO:0000313" key="4">
    <source>
        <dbReference type="EMBL" id="OQP59955.1"/>
    </source>
</evidence>
<dbReference type="Pfam" id="PF07494">
    <property type="entry name" value="Reg_prop"/>
    <property type="match status" value="1"/>
</dbReference>
<keyword evidence="1" id="KW-0812">Transmembrane</keyword>